<sequence length="60" mass="6560">MFSVKERIVIGCLALNSPTTVYPAVMNNPVTDSVPGPGRDREAVPSIHQSIELTRHSENQ</sequence>
<proteinExistence type="predicted"/>
<evidence type="ECO:0000313" key="1">
    <source>
        <dbReference type="EMBL" id="QHR90172.1"/>
    </source>
</evidence>
<protein>
    <submittedName>
        <fullName evidence="1">Uncharacterized protein</fullName>
    </submittedName>
</protein>
<gene>
    <name evidence="1" type="primary">orf04218</name>
    <name evidence="1" type="ORF">Q903MT_gene4195</name>
</gene>
<geneLocation type="mitochondrion" evidence="1"/>
<reference evidence="1" key="1">
    <citation type="submission" date="2019-03" db="EMBL/GenBank/DDBJ databases">
        <title>Largest Complete Mitochondrial Genome of a Gymnosperm, Sitka Spruce (Picea sitchensis), Indicates Complex Physical Structure.</title>
        <authorList>
            <person name="Jackman S.D."/>
            <person name="Coombe L."/>
            <person name="Warren R."/>
            <person name="Kirk H."/>
            <person name="Trinh E."/>
            <person name="McLeod T."/>
            <person name="Pleasance S."/>
            <person name="Pandoh P."/>
            <person name="Zhao Y."/>
            <person name="Coope R."/>
            <person name="Bousquet J."/>
            <person name="Bohlmann J.C."/>
            <person name="Jones S.J.M."/>
            <person name="Birol I."/>
        </authorList>
    </citation>
    <scope>NUCLEOTIDE SEQUENCE</scope>
    <source>
        <strain evidence="1">Q903</strain>
    </source>
</reference>
<dbReference type="EMBL" id="MK697699">
    <property type="protein sequence ID" value="QHR90172.1"/>
    <property type="molecule type" value="Genomic_DNA"/>
</dbReference>
<dbReference type="AlphaFoldDB" id="A0A6B9XVG3"/>
<keyword evidence="1" id="KW-0496">Mitochondrion</keyword>
<accession>A0A6B9XVG3</accession>
<name>A0A6B9XVG3_PICSI</name>
<organism evidence="1">
    <name type="scientific">Picea sitchensis</name>
    <name type="common">Sitka spruce</name>
    <name type="synonym">Pinus sitchensis</name>
    <dbReference type="NCBI Taxonomy" id="3332"/>
    <lineage>
        <taxon>Eukaryota</taxon>
        <taxon>Viridiplantae</taxon>
        <taxon>Streptophyta</taxon>
        <taxon>Embryophyta</taxon>
        <taxon>Tracheophyta</taxon>
        <taxon>Spermatophyta</taxon>
        <taxon>Pinopsida</taxon>
        <taxon>Pinidae</taxon>
        <taxon>Conifers I</taxon>
        <taxon>Pinales</taxon>
        <taxon>Pinaceae</taxon>
        <taxon>Picea</taxon>
    </lineage>
</organism>